<keyword evidence="8" id="KW-0235">DNA replication</keyword>
<dbReference type="OrthoDB" id="5588663at2759"/>
<dbReference type="GO" id="GO:0006264">
    <property type="term" value="P:mitochondrial DNA replication"/>
    <property type="evidence" value="ECO:0007669"/>
    <property type="project" value="InterPro"/>
</dbReference>
<keyword evidence="11" id="KW-0238">DNA-binding</keyword>
<proteinExistence type="inferred from homology"/>
<dbReference type="InterPro" id="IPR002297">
    <property type="entry name" value="DNA-dir_DNA_pol_A_mt"/>
</dbReference>
<evidence type="ECO:0000256" key="11">
    <source>
        <dbReference type="ARBA" id="ARBA00023125"/>
    </source>
</evidence>
<keyword evidence="17" id="KW-1185">Reference proteome</keyword>
<dbReference type="PANTHER" id="PTHR10267">
    <property type="entry name" value="DNA POLYMERASE SUBUNIT GAMMA-1"/>
    <property type="match status" value="1"/>
</dbReference>
<evidence type="ECO:0000313" key="17">
    <source>
        <dbReference type="Proteomes" id="UP000887116"/>
    </source>
</evidence>
<dbReference type="GO" id="GO:0003887">
    <property type="term" value="F:DNA-directed DNA polymerase activity"/>
    <property type="evidence" value="ECO:0007669"/>
    <property type="project" value="UniProtKB-KW"/>
</dbReference>
<dbReference type="PROSITE" id="PS00447">
    <property type="entry name" value="DNA_POLYMERASE_A"/>
    <property type="match status" value="1"/>
</dbReference>
<protein>
    <recommendedName>
        <fullName evidence="5">DNA polymerase subunit gamma-1</fullName>
        <ecNumber evidence="4">2.7.7.7</ecNumber>
    </recommendedName>
    <alternativeName>
        <fullName evidence="14">Mitochondrial DNA polymerase catalytic subunit</fullName>
    </alternativeName>
</protein>
<evidence type="ECO:0000256" key="13">
    <source>
        <dbReference type="ARBA" id="ARBA00023271"/>
    </source>
</evidence>
<evidence type="ECO:0000256" key="14">
    <source>
        <dbReference type="ARBA" id="ARBA00031966"/>
    </source>
</evidence>
<comment type="caution">
    <text evidence="16">The sequence shown here is derived from an EMBL/GenBank/DDBJ whole genome shotgun (WGS) entry which is preliminary data.</text>
</comment>
<dbReference type="InterPro" id="IPR047580">
    <property type="entry name" value="POLG_palm_dom"/>
</dbReference>
<name>A0A8X6LS76_TRICU</name>
<sequence length="1128" mass="129090">MRVVNNLFFRNCQTSKTTEENQNARYNPINIQMLSQGLHHQIFGNKLDFILDDKTLMEVISHLKQHNLWQAKTSTLPDVDFKLPKLHNSDIIEHFNHIATEQLKDYKILLLDLINSELPPIPKNWKFLPGWMQYDSSGKSRSVDFPEESALVFDVEVCMKEGNFPTIATAVSKKHWYLWCSERLTEDHFNWSKNVTLSDLIPLETTKTENYYKNKKWIPRIIVGHNVAFDRAFVKEQYFLEQTKTAFLDTMSLHICVSGLTGMQRAMSLASKKKKSTSDESENSSSSSFNPSIGWSYISSLNNLADVYNLYCKGEIKKDDREIFVSGSLSDIREKFQESAAYCAQDTWATFQVLKKIMPLYLERFPHPVTLCGLLEMASAYLPINQNWQRYLHEAQSTYDDLQQELKLSLVHLANNACTLLPNNMYKKDPWLWNLDWSVQSIRFRKTISKPSNAKQKKKLVNKSIELGSKVQTPEKSLSESEMESNDCDEIKKSDSIDPFIKQLYEKAALLNKVQPFMPGYPKWYRQLCGKKNPVKLGWGPGPYLISTQMRVVPKLMRMTWDGFPLHHDAKHGWGYLVPNVKKEENLDSSDFPLESFLRFIKYDKVDVSKVDQNVDIFWSIINEPKETGVEISKLWEAILGKRSKQMLDSETEVHYGVGPFDVDIKGCQFYRLPHKDGPQKRVGNPLSKDFLSKIEDGTLKTWSKARADRVLILSKMLSYWKNAHQRITSQMVLWLSNEELSDTIKCCETYDESGLYGAILPRLIPAGTVTRRAVEPTWLTASNAYEDRVGSELKAMIQAPPGYHFVGADVDSQELWLAAIFGDSQFVGMHGCTAFGWMTLQGKKSAGTDMHSKTAKSVGISRDQAKVLNYARIYGAGKSFAQRLLMQFNHRLTLDEAKQKVKKIYAETKGVQKYFASVDAVDDNGFIFTPGDQRRKWVGGSESYMFNKLEEIALSRKPNTPALGCRISRALEPKAVDSNFMTSRINWVVQSSAVDFLHLMLVCMKWLFKEFDIEGRFSISIHDEVRYLVRSEDRYRAALALQITNLLTRSFFTSKLGMHDLPQSVAFFSSVDVDTVLRKEVHMDSVTPSNPHGLAKGYGIPPGEALDIFQILQKTKGDKLFDKLNNS</sequence>
<dbReference type="GO" id="GO:0005760">
    <property type="term" value="C:gamma DNA polymerase complex"/>
    <property type="evidence" value="ECO:0007669"/>
    <property type="project" value="InterPro"/>
</dbReference>
<dbReference type="InterPro" id="IPR001098">
    <property type="entry name" value="DNA-dir_DNA_pol_A_palm_dom"/>
</dbReference>
<dbReference type="InterPro" id="IPR043502">
    <property type="entry name" value="DNA/RNA_pol_sf"/>
</dbReference>
<dbReference type="Gene3D" id="3.30.70.370">
    <property type="match status" value="1"/>
</dbReference>
<evidence type="ECO:0000256" key="4">
    <source>
        <dbReference type="ARBA" id="ARBA00012417"/>
    </source>
</evidence>
<evidence type="ECO:0000256" key="12">
    <source>
        <dbReference type="ARBA" id="ARBA00023128"/>
    </source>
</evidence>
<dbReference type="GO" id="GO:0042645">
    <property type="term" value="C:mitochondrial nucleoid"/>
    <property type="evidence" value="ECO:0007669"/>
    <property type="project" value="UniProtKB-SubCell"/>
</dbReference>
<comment type="subcellular location">
    <subcellularLocation>
        <location evidence="2">Mitochondrion matrix</location>
        <location evidence="2">Mitochondrion nucleoid</location>
    </subcellularLocation>
</comment>
<keyword evidence="7" id="KW-0548">Nucleotidyltransferase</keyword>
<dbReference type="FunFam" id="1.10.150.20:FF:000024">
    <property type="entry name" value="DNA polymerase gamma, catalytic subunit"/>
    <property type="match status" value="1"/>
</dbReference>
<dbReference type="PANTHER" id="PTHR10267:SF0">
    <property type="entry name" value="DNA POLYMERASE SUBUNIT GAMMA-1"/>
    <property type="match status" value="1"/>
</dbReference>
<comment type="cofactor">
    <cofactor evidence="1">
        <name>Mg(2+)</name>
        <dbReference type="ChEBI" id="CHEBI:18420"/>
    </cofactor>
</comment>
<dbReference type="SUPFAM" id="SSF53098">
    <property type="entry name" value="Ribonuclease H-like"/>
    <property type="match status" value="1"/>
</dbReference>
<feature type="domain" description="DNA-directed DNA polymerase family A palm" evidence="15">
    <location>
        <begin position="791"/>
        <end position="1034"/>
    </location>
</feature>
<keyword evidence="6" id="KW-0808">Transferase</keyword>
<dbReference type="AlphaFoldDB" id="A0A8X6LS76"/>
<comment type="similarity">
    <text evidence="3">Belongs to the DNA polymerase type-A family.</text>
</comment>
<accession>A0A8X6LS76</accession>
<dbReference type="CDD" id="cd08641">
    <property type="entry name" value="DNA_pol_gammaA"/>
    <property type="match status" value="1"/>
</dbReference>
<evidence type="ECO:0000256" key="6">
    <source>
        <dbReference type="ARBA" id="ARBA00022679"/>
    </source>
</evidence>
<dbReference type="EMBL" id="BMAO01017722">
    <property type="protein sequence ID" value="GFR18009.1"/>
    <property type="molecule type" value="Genomic_DNA"/>
</dbReference>
<organism evidence="16 17">
    <name type="scientific">Trichonephila clavata</name>
    <name type="common">Joro spider</name>
    <name type="synonym">Nephila clavata</name>
    <dbReference type="NCBI Taxonomy" id="2740835"/>
    <lineage>
        <taxon>Eukaryota</taxon>
        <taxon>Metazoa</taxon>
        <taxon>Ecdysozoa</taxon>
        <taxon>Arthropoda</taxon>
        <taxon>Chelicerata</taxon>
        <taxon>Arachnida</taxon>
        <taxon>Araneae</taxon>
        <taxon>Araneomorphae</taxon>
        <taxon>Entelegynae</taxon>
        <taxon>Araneoidea</taxon>
        <taxon>Nephilidae</taxon>
        <taxon>Trichonephila</taxon>
    </lineage>
</organism>
<dbReference type="SMART" id="SM00482">
    <property type="entry name" value="POLAc"/>
    <property type="match status" value="1"/>
</dbReference>
<dbReference type="EC" id="2.7.7.7" evidence="4"/>
<evidence type="ECO:0000256" key="1">
    <source>
        <dbReference type="ARBA" id="ARBA00001946"/>
    </source>
</evidence>
<evidence type="ECO:0000256" key="10">
    <source>
        <dbReference type="ARBA" id="ARBA00022932"/>
    </source>
</evidence>
<evidence type="ECO:0000256" key="8">
    <source>
        <dbReference type="ARBA" id="ARBA00022705"/>
    </source>
</evidence>
<evidence type="ECO:0000256" key="3">
    <source>
        <dbReference type="ARBA" id="ARBA00007705"/>
    </source>
</evidence>
<dbReference type="Gene3D" id="1.10.150.20">
    <property type="entry name" value="5' to 3' exonuclease, C-terminal subdomain"/>
    <property type="match status" value="1"/>
</dbReference>
<evidence type="ECO:0000259" key="15">
    <source>
        <dbReference type="SMART" id="SM00482"/>
    </source>
</evidence>
<dbReference type="PRINTS" id="PR00867">
    <property type="entry name" value="DNAPOLG"/>
</dbReference>
<evidence type="ECO:0000256" key="7">
    <source>
        <dbReference type="ARBA" id="ARBA00022695"/>
    </source>
</evidence>
<reference evidence="16" key="1">
    <citation type="submission" date="2020-07" db="EMBL/GenBank/DDBJ databases">
        <title>Multicomponent nature underlies the extraordinary mechanical properties of spider dragline silk.</title>
        <authorList>
            <person name="Kono N."/>
            <person name="Nakamura H."/>
            <person name="Mori M."/>
            <person name="Yoshida Y."/>
            <person name="Ohtoshi R."/>
            <person name="Malay A.D."/>
            <person name="Moran D.A.P."/>
            <person name="Tomita M."/>
            <person name="Numata K."/>
            <person name="Arakawa K."/>
        </authorList>
    </citation>
    <scope>NUCLEOTIDE SEQUENCE</scope>
</reference>
<evidence type="ECO:0000313" key="16">
    <source>
        <dbReference type="EMBL" id="GFR18009.1"/>
    </source>
</evidence>
<dbReference type="InterPro" id="IPR041336">
    <property type="entry name" value="DNApol_Exo"/>
</dbReference>
<keyword evidence="10" id="KW-0239">DNA-directed DNA polymerase</keyword>
<dbReference type="Gene3D" id="3.30.420.390">
    <property type="match status" value="2"/>
</dbReference>
<dbReference type="SUPFAM" id="SSF56672">
    <property type="entry name" value="DNA/RNA polymerases"/>
    <property type="match status" value="1"/>
</dbReference>
<dbReference type="Pfam" id="PF00476">
    <property type="entry name" value="DNA_pol_A"/>
    <property type="match status" value="1"/>
</dbReference>
<keyword evidence="13" id="KW-1135">Mitochondrion nucleoid</keyword>
<dbReference type="Proteomes" id="UP000887116">
    <property type="component" value="Unassembled WGS sequence"/>
</dbReference>
<dbReference type="Pfam" id="PF18136">
    <property type="entry name" value="DNApol_Exo"/>
    <property type="match status" value="1"/>
</dbReference>
<keyword evidence="9" id="KW-0460">Magnesium</keyword>
<evidence type="ECO:0000256" key="2">
    <source>
        <dbReference type="ARBA" id="ARBA00004436"/>
    </source>
</evidence>
<gene>
    <name evidence="16" type="primary">polg</name>
    <name evidence="16" type="ORF">TNCT_99371</name>
</gene>
<dbReference type="GO" id="GO:0008408">
    <property type="term" value="F:3'-5' exonuclease activity"/>
    <property type="evidence" value="ECO:0007669"/>
    <property type="project" value="TreeGrafter"/>
</dbReference>
<dbReference type="InterPro" id="IPR012337">
    <property type="entry name" value="RNaseH-like_sf"/>
</dbReference>
<dbReference type="GO" id="GO:0003677">
    <property type="term" value="F:DNA binding"/>
    <property type="evidence" value="ECO:0007669"/>
    <property type="project" value="UniProtKB-KW"/>
</dbReference>
<dbReference type="FunFam" id="3.30.420.390:FF:000002">
    <property type="entry name" value="DNA polymerase gamma, catalytic subunit"/>
    <property type="match status" value="1"/>
</dbReference>
<keyword evidence="12" id="KW-0496">Mitochondrion</keyword>
<dbReference type="InterPro" id="IPR019760">
    <property type="entry name" value="DNA-dir_DNA_pol_A_CS"/>
</dbReference>
<evidence type="ECO:0000256" key="5">
    <source>
        <dbReference type="ARBA" id="ARBA00015350"/>
    </source>
</evidence>
<evidence type="ECO:0000256" key="9">
    <source>
        <dbReference type="ARBA" id="ARBA00022842"/>
    </source>
</evidence>